<accession>A0A7C2VAI3</accession>
<proteinExistence type="predicted"/>
<keyword evidence="2" id="KW-0812">Transmembrane</keyword>
<dbReference type="SUPFAM" id="SSF58100">
    <property type="entry name" value="Bacterial hemolysins"/>
    <property type="match status" value="1"/>
</dbReference>
<reference evidence="3" key="1">
    <citation type="journal article" date="2020" name="mSystems">
        <title>Genome- and Community-Level Interaction Insights into Carbon Utilization and Element Cycling Functions of Hydrothermarchaeota in Hydrothermal Sediment.</title>
        <authorList>
            <person name="Zhou Z."/>
            <person name="Liu Y."/>
            <person name="Xu W."/>
            <person name="Pan J."/>
            <person name="Luo Z.H."/>
            <person name="Li M."/>
        </authorList>
    </citation>
    <scope>NUCLEOTIDE SEQUENCE [LARGE SCALE GENOMIC DNA]</scope>
    <source>
        <strain evidence="3">SpSt-132</strain>
    </source>
</reference>
<feature type="transmembrane region" description="Helical" evidence="2">
    <location>
        <begin position="70"/>
        <end position="94"/>
    </location>
</feature>
<evidence type="ECO:0000256" key="2">
    <source>
        <dbReference type="SAM" id="Phobius"/>
    </source>
</evidence>
<keyword evidence="2" id="KW-0472">Membrane</keyword>
<protein>
    <submittedName>
        <fullName evidence="3">Uncharacterized protein</fullName>
    </submittedName>
</protein>
<organism evidence="3">
    <name type="scientific">Hydrogenobacter sp</name>
    <dbReference type="NCBI Taxonomy" id="2152829"/>
    <lineage>
        <taxon>Bacteria</taxon>
        <taxon>Pseudomonadati</taxon>
        <taxon>Aquificota</taxon>
        <taxon>Aquificia</taxon>
        <taxon>Aquificales</taxon>
        <taxon>Aquificaceae</taxon>
        <taxon>Hydrogenobacter</taxon>
    </lineage>
</organism>
<sequence>MRKFLLVFVFLSFLGLAFSKEVPFTQEDRDRLRSIEIKVERLEVKVDALEKRMDLLQKQVDELRSDFRNYMSIVLGALFTVIVGIIALIGFILWDRRTALSPVAKKTKELEDKSDKIEKVLKDLAKRNPEIEEALKRAGLL</sequence>
<gene>
    <name evidence="3" type="ORF">ENO47_05880</name>
</gene>
<keyword evidence="2" id="KW-1133">Transmembrane helix</keyword>
<dbReference type="AlphaFoldDB" id="A0A7C2VAI3"/>
<dbReference type="Gene3D" id="1.20.1270.70">
    <property type="entry name" value="Designed single chain three-helix bundle"/>
    <property type="match status" value="1"/>
</dbReference>
<evidence type="ECO:0000256" key="1">
    <source>
        <dbReference type="SAM" id="Coils"/>
    </source>
</evidence>
<evidence type="ECO:0000313" key="3">
    <source>
        <dbReference type="EMBL" id="HEW46179.1"/>
    </source>
</evidence>
<keyword evidence="1" id="KW-0175">Coiled coil</keyword>
<name>A0A7C2VAI3_9AQUI</name>
<comment type="caution">
    <text evidence="3">The sequence shown here is derived from an EMBL/GenBank/DDBJ whole genome shotgun (WGS) entry which is preliminary data.</text>
</comment>
<dbReference type="EMBL" id="DSFP01000051">
    <property type="protein sequence ID" value="HEW46179.1"/>
    <property type="molecule type" value="Genomic_DNA"/>
</dbReference>
<feature type="coiled-coil region" evidence="1">
    <location>
        <begin position="32"/>
        <end position="66"/>
    </location>
</feature>